<accession>A0A3B0UVS1</accession>
<reference evidence="6" key="1">
    <citation type="submission" date="2018-06" db="EMBL/GenBank/DDBJ databases">
        <authorList>
            <person name="Zhirakovskaya E."/>
        </authorList>
    </citation>
    <scope>NUCLEOTIDE SEQUENCE</scope>
</reference>
<dbReference type="InterPro" id="IPR051046">
    <property type="entry name" value="MurCDEF_CellWall_CoF430Synth"/>
</dbReference>
<dbReference type="SUPFAM" id="SSF53623">
    <property type="entry name" value="MurD-like peptide ligases, catalytic domain"/>
    <property type="match status" value="1"/>
</dbReference>
<dbReference type="PANTHER" id="PTHR43024:SF1">
    <property type="entry name" value="UDP-N-ACETYLMURAMOYL-TRIPEPTIDE--D-ALANYL-D-ALANINE LIGASE"/>
    <property type="match status" value="1"/>
</dbReference>
<organism evidence="6">
    <name type="scientific">hydrothermal vent metagenome</name>
    <dbReference type="NCBI Taxonomy" id="652676"/>
    <lineage>
        <taxon>unclassified sequences</taxon>
        <taxon>metagenomes</taxon>
        <taxon>ecological metagenomes</taxon>
    </lineage>
</organism>
<sequence length="431" mass="46803">MTIKHIMRNIVASILATLSRGIVRKYKPTIVMVTGSVGKTSTKDAIAAALSGRFFLYKSEKSFNSEFGVPLTIIGSKNPWTNAFAWLRVFREALALLFLPNHYPELLVLEVGADRPGDLARILRIATPNVVVVTRLPDVPVHVEAYPTPQSVRDEEFAPAYALAPSAPLIVSADDQYALMMAKRLPARVITYGTEKDADVRFENIRAFEEDEKVEGMQADVHICGETERLVVRGSAGRHQVAPGAVALAVAQVLDIPIKDALSGLSEYAPPPGRGRLLHGKNGSCIIDDSYNASPAAVDEALITLKTFIKAKRRIAVLGDMLELGRYSVEEHKRIGTLVAGIADIVIAVGVRSRGIADSAREAGLAKDAVFTFDSAFDAVDTVSGLAQKGDLFLVKGSQSIRAERIVEALLADPLDKDKLVRQEHEWKSKS</sequence>
<dbReference type="SUPFAM" id="SSF53244">
    <property type="entry name" value="MurD-like peptide ligases, peptide-binding domain"/>
    <property type="match status" value="1"/>
</dbReference>
<feature type="domain" description="Mur ligase central" evidence="5">
    <location>
        <begin position="33"/>
        <end position="248"/>
    </location>
</feature>
<evidence type="ECO:0000256" key="2">
    <source>
        <dbReference type="ARBA" id="ARBA00022741"/>
    </source>
</evidence>
<name>A0A3B0UVS1_9ZZZZ</name>
<dbReference type="InterPro" id="IPR013221">
    <property type="entry name" value="Mur_ligase_cen"/>
</dbReference>
<keyword evidence="1 6" id="KW-0436">Ligase</keyword>
<dbReference type="InterPro" id="IPR004101">
    <property type="entry name" value="Mur_ligase_C"/>
</dbReference>
<keyword evidence="2" id="KW-0547">Nucleotide-binding</keyword>
<gene>
    <name evidence="6" type="ORF">MNBD_CPR01-371</name>
</gene>
<dbReference type="EMBL" id="UOEV01000074">
    <property type="protein sequence ID" value="VAW32950.1"/>
    <property type="molecule type" value="Genomic_DNA"/>
</dbReference>
<dbReference type="InterPro" id="IPR036565">
    <property type="entry name" value="Mur-like_cat_sf"/>
</dbReference>
<evidence type="ECO:0000259" key="4">
    <source>
        <dbReference type="Pfam" id="PF02875"/>
    </source>
</evidence>
<proteinExistence type="predicted"/>
<keyword evidence="3" id="KW-0067">ATP-binding</keyword>
<dbReference type="PANTHER" id="PTHR43024">
    <property type="entry name" value="UDP-N-ACETYLMURAMOYL-TRIPEPTIDE--D-ALANYL-D-ALANINE LIGASE"/>
    <property type="match status" value="1"/>
</dbReference>
<dbReference type="Gene3D" id="3.90.190.20">
    <property type="entry name" value="Mur ligase, C-terminal domain"/>
    <property type="match status" value="1"/>
</dbReference>
<dbReference type="GO" id="GO:0047480">
    <property type="term" value="F:UDP-N-acetylmuramoyl-tripeptide-D-alanyl-D-alanine ligase activity"/>
    <property type="evidence" value="ECO:0007669"/>
    <property type="project" value="UniProtKB-EC"/>
</dbReference>
<evidence type="ECO:0000259" key="5">
    <source>
        <dbReference type="Pfam" id="PF08245"/>
    </source>
</evidence>
<evidence type="ECO:0000256" key="3">
    <source>
        <dbReference type="ARBA" id="ARBA00022840"/>
    </source>
</evidence>
<dbReference type="Pfam" id="PF02875">
    <property type="entry name" value="Mur_ligase_C"/>
    <property type="match status" value="1"/>
</dbReference>
<feature type="domain" description="Mur ligase C-terminal" evidence="4">
    <location>
        <begin position="273"/>
        <end position="398"/>
    </location>
</feature>
<evidence type="ECO:0000313" key="6">
    <source>
        <dbReference type="EMBL" id="VAW32950.1"/>
    </source>
</evidence>
<dbReference type="InterPro" id="IPR036615">
    <property type="entry name" value="Mur_ligase_C_dom_sf"/>
</dbReference>
<dbReference type="Pfam" id="PF08245">
    <property type="entry name" value="Mur_ligase_M"/>
    <property type="match status" value="1"/>
</dbReference>
<dbReference type="GO" id="GO:0005524">
    <property type="term" value="F:ATP binding"/>
    <property type="evidence" value="ECO:0007669"/>
    <property type="project" value="UniProtKB-KW"/>
</dbReference>
<dbReference type="AlphaFoldDB" id="A0A3B0UVS1"/>
<protein>
    <submittedName>
        <fullName evidence="6">UDP-N-acetylmuramoyl-tripeptide--D-alanyl-D-alanine ligase</fullName>
        <ecNumber evidence="6">6.3.2.10</ecNumber>
    </submittedName>
</protein>
<evidence type="ECO:0000256" key="1">
    <source>
        <dbReference type="ARBA" id="ARBA00022598"/>
    </source>
</evidence>
<dbReference type="EC" id="6.3.2.10" evidence="6"/>
<dbReference type="Gene3D" id="3.40.1190.10">
    <property type="entry name" value="Mur-like, catalytic domain"/>
    <property type="match status" value="1"/>
</dbReference>